<dbReference type="EMBL" id="FQUS01000035">
    <property type="protein sequence ID" value="SHG57279.1"/>
    <property type="molecule type" value="Genomic_DNA"/>
</dbReference>
<protein>
    <submittedName>
        <fullName evidence="1">Uncharacterized protein</fullName>
    </submittedName>
</protein>
<organism evidence="1 2">
    <name type="scientific">Fodinibius roseus</name>
    <dbReference type="NCBI Taxonomy" id="1194090"/>
    <lineage>
        <taxon>Bacteria</taxon>
        <taxon>Pseudomonadati</taxon>
        <taxon>Balneolota</taxon>
        <taxon>Balneolia</taxon>
        <taxon>Balneolales</taxon>
        <taxon>Balneolaceae</taxon>
        <taxon>Fodinibius</taxon>
    </lineage>
</organism>
<dbReference type="OrthoDB" id="1424363at2"/>
<proteinExistence type="predicted"/>
<keyword evidence="2" id="KW-1185">Reference proteome</keyword>
<gene>
    <name evidence="1" type="ORF">SAMN05443144_13515</name>
</gene>
<reference evidence="1 2" key="1">
    <citation type="submission" date="2016-11" db="EMBL/GenBank/DDBJ databases">
        <authorList>
            <person name="Jaros S."/>
            <person name="Januszkiewicz K."/>
            <person name="Wedrychowicz H."/>
        </authorList>
    </citation>
    <scope>NUCLEOTIDE SEQUENCE [LARGE SCALE GENOMIC DNA]</scope>
    <source>
        <strain evidence="1 2">DSM 21986</strain>
    </source>
</reference>
<dbReference type="Proteomes" id="UP000184041">
    <property type="component" value="Unassembled WGS sequence"/>
</dbReference>
<name>A0A1M5KXP5_9BACT</name>
<evidence type="ECO:0000313" key="1">
    <source>
        <dbReference type="EMBL" id="SHG57279.1"/>
    </source>
</evidence>
<accession>A0A1M5KXP5</accession>
<dbReference type="AlphaFoldDB" id="A0A1M5KXP5"/>
<dbReference type="RefSeq" id="WP_073068363.1">
    <property type="nucleotide sequence ID" value="NZ_FQUS01000035.1"/>
</dbReference>
<evidence type="ECO:0000313" key="2">
    <source>
        <dbReference type="Proteomes" id="UP000184041"/>
    </source>
</evidence>
<sequence>MMEYHNYEELHTHPGSDNYEILTVLPTEYEIVQASLNKEEGQLIVGGKTNPIKEKERETKRLKISVIGTIMDEGITNAGTLRDGTLKGFDFYSNWIINGDTTKYRYLKPFSDKSYEPKEWLNTFKGKYDEASSSYYFNGRFYLKINEQWNEIDKNFDIENFNFDKHFPDKYDTVRMIELEDHTPDFSRKAFQRDTSLWTYHGYEEADREEGGGLDPITFSAGWHYLQLKMPAGEPLKIKRYGSMGVNLHTYIIPDSLGGREDVIFIVQEPSSLYPDREYGGMYVVRPREL</sequence>